<evidence type="ECO:0000313" key="3">
    <source>
        <dbReference type="EMBL" id="KAF7760887.1"/>
    </source>
</evidence>
<dbReference type="InterPro" id="IPR012337">
    <property type="entry name" value="RNaseH-like_sf"/>
</dbReference>
<comment type="caution">
    <text evidence="3">The sequence shown here is derived from an EMBL/GenBank/DDBJ whole genome shotgun (WGS) entry which is preliminary data.</text>
</comment>
<feature type="region of interest" description="Disordered" evidence="2">
    <location>
        <begin position="121"/>
        <end position="201"/>
    </location>
</feature>
<accession>A0A8H7EWH1</accession>
<name>A0A8H7EWH1_AGABI</name>
<proteinExistence type="predicted"/>
<keyword evidence="1" id="KW-0175">Coiled coil</keyword>
<feature type="coiled-coil region" evidence="1">
    <location>
        <begin position="85"/>
        <end position="112"/>
    </location>
</feature>
<dbReference type="AlphaFoldDB" id="A0A8H7EWH1"/>
<dbReference type="SUPFAM" id="SSF53098">
    <property type="entry name" value="Ribonuclease H-like"/>
    <property type="match status" value="1"/>
</dbReference>
<dbReference type="GO" id="GO:0003676">
    <property type="term" value="F:nucleic acid binding"/>
    <property type="evidence" value="ECO:0007669"/>
    <property type="project" value="InterPro"/>
</dbReference>
<dbReference type="InterPro" id="IPR044730">
    <property type="entry name" value="RNase_H-like_dom_plant"/>
</dbReference>
<evidence type="ECO:0000256" key="2">
    <source>
        <dbReference type="SAM" id="MobiDB-lite"/>
    </source>
</evidence>
<feature type="compositionally biased region" description="Acidic residues" evidence="2">
    <location>
        <begin position="138"/>
        <end position="149"/>
    </location>
</feature>
<gene>
    <name evidence="3" type="ORF">Agabi119p4_10296</name>
</gene>
<dbReference type="CDD" id="cd06222">
    <property type="entry name" value="RNase_H_like"/>
    <property type="match status" value="1"/>
</dbReference>
<evidence type="ECO:0000256" key="1">
    <source>
        <dbReference type="SAM" id="Coils"/>
    </source>
</evidence>
<dbReference type="Proteomes" id="UP000629468">
    <property type="component" value="Unassembled WGS sequence"/>
</dbReference>
<dbReference type="EMBL" id="JABXXO010000014">
    <property type="protein sequence ID" value="KAF7760887.1"/>
    <property type="molecule type" value="Genomic_DNA"/>
</dbReference>
<dbReference type="Gene3D" id="3.30.420.10">
    <property type="entry name" value="Ribonuclease H-like superfamily/Ribonuclease H"/>
    <property type="match status" value="1"/>
</dbReference>
<feature type="compositionally biased region" description="Low complexity" evidence="2">
    <location>
        <begin position="164"/>
        <end position="173"/>
    </location>
</feature>
<sequence>MNHLSATLGRTRNALLSFSPSLPLSDVLERNLKFGGFHDCACRICHECMMYAALEAELASYVKGIREREVELRDLYPDGFRQGLSSQCKYNIERLKQEIKQLHDNFMALQLAHADIEICAPQTPDSPHLPRRTGSLDERDDADFDDDKDDSAYAEWKEHHSSDMDLGSSDLSGVADGSDDDMVFSSSEVDEPMNDSYSDDEVDCDSHVSLVEIYVGPFVEDEQQEAPISQCFFPQYVNERSSKSPSQRPLWYYHEESALEDIREKMERARIPGENQMLARIKRLVTNAHNTPASSRTKIQKVLLSEWRYEKNPPRPRIFGIRTREVYVDASRSGIGFYFEDQWQAWVLNPVWWDLKRCDIQWAEAVAVELGLRLLVEAGLSNCKIQFRSDNQRVVDAIHSDEIYESHFGEVIYCINYLCRTHKIKFSIEWISGNQNPADGPSRLLIQDESRRFPYDIGIPDRLRNLVFPYRSQTY</sequence>
<organism evidence="3 4">
    <name type="scientific">Agaricus bisporus var. burnettii</name>
    <dbReference type="NCBI Taxonomy" id="192524"/>
    <lineage>
        <taxon>Eukaryota</taxon>
        <taxon>Fungi</taxon>
        <taxon>Dikarya</taxon>
        <taxon>Basidiomycota</taxon>
        <taxon>Agaricomycotina</taxon>
        <taxon>Agaricomycetes</taxon>
        <taxon>Agaricomycetidae</taxon>
        <taxon>Agaricales</taxon>
        <taxon>Agaricineae</taxon>
        <taxon>Agaricaceae</taxon>
        <taxon>Agaricus</taxon>
    </lineage>
</organism>
<reference evidence="3 4" key="1">
    <citation type="journal article" name="Sci. Rep.">
        <title>Telomere-to-telomere assembled and centromere annotated genomes of the two main subspecies of the button mushroom Agaricus bisporus reveal especially polymorphic chromosome ends.</title>
        <authorList>
            <person name="Sonnenberg A.S.M."/>
            <person name="Sedaghat-Telgerd N."/>
            <person name="Lavrijssen B."/>
            <person name="Ohm R.A."/>
            <person name="Hendrickx P.M."/>
            <person name="Scholtmeijer K."/>
            <person name="Baars J.J.P."/>
            <person name="van Peer A."/>
        </authorList>
    </citation>
    <scope>NUCLEOTIDE SEQUENCE [LARGE SCALE GENOMIC DNA]</scope>
    <source>
        <strain evidence="3 4">H119_p4</strain>
    </source>
</reference>
<protein>
    <submittedName>
        <fullName evidence="3">Uncharacterized protein</fullName>
    </submittedName>
</protein>
<dbReference type="InterPro" id="IPR036397">
    <property type="entry name" value="RNaseH_sf"/>
</dbReference>
<feature type="compositionally biased region" description="Acidic residues" evidence="2">
    <location>
        <begin position="177"/>
        <end position="201"/>
    </location>
</feature>
<evidence type="ECO:0000313" key="4">
    <source>
        <dbReference type="Proteomes" id="UP000629468"/>
    </source>
</evidence>